<organism evidence="1 2">
    <name type="scientific">Prorocentrum cordatum</name>
    <dbReference type="NCBI Taxonomy" id="2364126"/>
    <lineage>
        <taxon>Eukaryota</taxon>
        <taxon>Sar</taxon>
        <taxon>Alveolata</taxon>
        <taxon>Dinophyceae</taxon>
        <taxon>Prorocentrales</taxon>
        <taxon>Prorocentraceae</taxon>
        <taxon>Prorocentrum</taxon>
    </lineage>
</organism>
<keyword evidence="2" id="KW-1185">Reference proteome</keyword>
<protein>
    <recommendedName>
        <fullName evidence="3">Ribosome biogenesis protein NOP53</fullName>
    </recommendedName>
</protein>
<feature type="non-terminal residue" evidence="1">
    <location>
        <position position="1"/>
    </location>
</feature>
<sequence>RVWFKMYRTCCRSLSRFPLYAFRSSRVSVRAVISSSAVGDRLDFPEYFPSANPPELRQKMSRSAVRRKKRELANKRAEFRDLNIERADRAVVSALALKPQSVA</sequence>
<accession>A0ABN9RPD1</accession>
<evidence type="ECO:0008006" key="3">
    <source>
        <dbReference type="Google" id="ProtNLM"/>
    </source>
</evidence>
<reference evidence="1" key="1">
    <citation type="submission" date="2023-10" db="EMBL/GenBank/DDBJ databases">
        <authorList>
            <person name="Chen Y."/>
            <person name="Shah S."/>
            <person name="Dougan E. K."/>
            <person name="Thang M."/>
            <person name="Chan C."/>
        </authorList>
    </citation>
    <scope>NUCLEOTIDE SEQUENCE [LARGE SCALE GENOMIC DNA]</scope>
</reference>
<proteinExistence type="predicted"/>
<evidence type="ECO:0000313" key="2">
    <source>
        <dbReference type="Proteomes" id="UP001189429"/>
    </source>
</evidence>
<name>A0ABN9RPD1_9DINO</name>
<evidence type="ECO:0000313" key="1">
    <source>
        <dbReference type="EMBL" id="CAK0820548.1"/>
    </source>
</evidence>
<dbReference type="EMBL" id="CAUYUJ010007372">
    <property type="protein sequence ID" value="CAK0820548.1"/>
    <property type="molecule type" value="Genomic_DNA"/>
</dbReference>
<dbReference type="Proteomes" id="UP001189429">
    <property type="component" value="Unassembled WGS sequence"/>
</dbReference>
<comment type="caution">
    <text evidence="1">The sequence shown here is derived from an EMBL/GenBank/DDBJ whole genome shotgun (WGS) entry which is preliminary data.</text>
</comment>
<gene>
    <name evidence="1" type="ORF">PCOR1329_LOCUS22180</name>
</gene>
<feature type="non-terminal residue" evidence="1">
    <location>
        <position position="103"/>
    </location>
</feature>